<gene>
    <name evidence="1" type="ORF">HMPREF9698_01610</name>
</gene>
<proteinExistence type="predicted"/>
<dbReference type="Proteomes" id="UP000009875">
    <property type="component" value="Unassembled WGS sequence"/>
</dbReference>
<organism evidence="1 2">
    <name type="scientific">Alloiococcus otitis ATCC 51267</name>
    <dbReference type="NCBI Taxonomy" id="883081"/>
    <lineage>
        <taxon>Bacteria</taxon>
        <taxon>Bacillati</taxon>
        <taxon>Bacillota</taxon>
        <taxon>Bacilli</taxon>
        <taxon>Lactobacillales</taxon>
        <taxon>Carnobacteriaceae</taxon>
        <taxon>Alloiococcus</taxon>
    </lineage>
</organism>
<dbReference type="EMBL" id="AGXA01000034">
    <property type="protein sequence ID" value="EKU92857.1"/>
    <property type="molecule type" value="Genomic_DNA"/>
</dbReference>
<evidence type="ECO:0000313" key="2">
    <source>
        <dbReference type="Proteomes" id="UP000009875"/>
    </source>
</evidence>
<dbReference type="AlphaFoldDB" id="K9EPN3"/>
<dbReference type="STRING" id="883081.HMPREF9698_01610"/>
<accession>K9EPN3</accession>
<dbReference type="HOGENOM" id="CLU_2327681_0_0_9"/>
<comment type="caution">
    <text evidence="1">The sequence shown here is derived from an EMBL/GenBank/DDBJ whole genome shotgun (WGS) entry which is preliminary data.</text>
</comment>
<evidence type="ECO:0000313" key="1">
    <source>
        <dbReference type="EMBL" id="EKU92857.1"/>
    </source>
</evidence>
<reference evidence="1 2" key="1">
    <citation type="submission" date="2012-09" db="EMBL/GenBank/DDBJ databases">
        <title>The Genome Sequence of Alloiococcus otitis ATCC 51267.</title>
        <authorList>
            <consortium name="The Broad Institute Genome Sequencing Platform"/>
            <person name="Earl A."/>
            <person name="Ward D."/>
            <person name="Feldgarden M."/>
            <person name="Gevers D."/>
            <person name="Huys G."/>
            <person name="Walker B."/>
            <person name="Young S.K."/>
            <person name="Zeng Q."/>
            <person name="Gargeya S."/>
            <person name="Fitzgerald M."/>
            <person name="Haas B."/>
            <person name="Abouelleil A."/>
            <person name="Alvarado L."/>
            <person name="Arachchi H.M."/>
            <person name="Berlin A.M."/>
            <person name="Chapman S.B."/>
            <person name="Goldberg J."/>
            <person name="Griggs A."/>
            <person name="Gujja S."/>
            <person name="Hansen M."/>
            <person name="Howarth C."/>
            <person name="Imamovic A."/>
            <person name="Larimer J."/>
            <person name="McCowen C."/>
            <person name="Montmayeur A."/>
            <person name="Murphy C."/>
            <person name="Neiman D."/>
            <person name="Pearson M."/>
            <person name="Priest M."/>
            <person name="Roberts A."/>
            <person name="Saif S."/>
            <person name="Shea T."/>
            <person name="Sisk P."/>
            <person name="Sykes S."/>
            <person name="Wortman J."/>
            <person name="Nusbaum C."/>
            <person name="Birren B."/>
        </authorList>
    </citation>
    <scope>NUCLEOTIDE SEQUENCE [LARGE SCALE GENOMIC DNA]</scope>
    <source>
        <strain evidence="1 2">ATCC 51267</strain>
    </source>
</reference>
<keyword evidence="2" id="KW-1185">Reference proteome</keyword>
<dbReference type="OrthoDB" id="2969230at2"/>
<name>K9EPN3_9LACT</name>
<dbReference type="RefSeq" id="WP_003779226.1">
    <property type="nucleotide sequence ID" value="NZ_JH992963.1"/>
</dbReference>
<sequence>MRFNNRATLRYGLRKKYDPKEGRQVESYDQELNLPCHLSDLGLEKSATIYGTVKVGRKVVRFRQPVTDPPSQILIDGKPYEVDHVRLSGSVLYVKEAT</sequence>
<protein>
    <submittedName>
        <fullName evidence="1">Uncharacterized protein</fullName>
    </submittedName>
</protein>